<gene>
    <name evidence="2" type="ORF">KP509_04G109400</name>
</gene>
<dbReference type="PANTHER" id="PTHR37716">
    <property type="entry name" value="OS07G0568900 PROTEIN"/>
    <property type="match status" value="1"/>
</dbReference>
<dbReference type="Proteomes" id="UP000825935">
    <property type="component" value="Chromosome 4"/>
</dbReference>
<evidence type="ECO:0000313" key="2">
    <source>
        <dbReference type="EMBL" id="KAH7440470.1"/>
    </source>
</evidence>
<accession>A0A8T2V042</accession>
<keyword evidence="1" id="KW-0472">Membrane</keyword>
<organism evidence="2 3">
    <name type="scientific">Ceratopteris richardii</name>
    <name type="common">Triangle waterfern</name>
    <dbReference type="NCBI Taxonomy" id="49495"/>
    <lineage>
        <taxon>Eukaryota</taxon>
        <taxon>Viridiplantae</taxon>
        <taxon>Streptophyta</taxon>
        <taxon>Embryophyta</taxon>
        <taxon>Tracheophyta</taxon>
        <taxon>Polypodiopsida</taxon>
        <taxon>Polypodiidae</taxon>
        <taxon>Polypodiales</taxon>
        <taxon>Pteridineae</taxon>
        <taxon>Pteridaceae</taxon>
        <taxon>Parkerioideae</taxon>
        <taxon>Ceratopteris</taxon>
    </lineage>
</organism>
<comment type="caution">
    <text evidence="2">The sequence shown here is derived from an EMBL/GenBank/DDBJ whole genome shotgun (WGS) entry which is preliminary data.</text>
</comment>
<evidence type="ECO:0000256" key="1">
    <source>
        <dbReference type="SAM" id="Phobius"/>
    </source>
</evidence>
<dbReference type="GO" id="GO:0009535">
    <property type="term" value="C:chloroplast thylakoid membrane"/>
    <property type="evidence" value="ECO:0007669"/>
    <property type="project" value="TreeGrafter"/>
</dbReference>
<evidence type="ECO:0000313" key="3">
    <source>
        <dbReference type="Proteomes" id="UP000825935"/>
    </source>
</evidence>
<keyword evidence="1" id="KW-1133">Transmembrane helix</keyword>
<keyword evidence="1" id="KW-0812">Transmembrane</keyword>
<sequence length="154" mass="17048">MAALSSVHMVSLSCAYSFSRNKERLPLCSCLCAQKGDEWQSSSNEQVRTSLKDLDEQLLSSTPVLPRQFPDIEEINTVEGGTSKPQWPEFSTGSLIYIAGGLFLLTVVNNLLYYLFLELPNKNSEISQEKNLSLRTSNVDSQIVAPDVGAQNNM</sequence>
<keyword evidence="3" id="KW-1185">Reference proteome</keyword>
<dbReference type="AlphaFoldDB" id="A0A8T2V042"/>
<reference evidence="2" key="1">
    <citation type="submission" date="2021-08" db="EMBL/GenBank/DDBJ databases">
        <title>WGS assembly of Ceratopteris richardii.</title>
        <authorList>
            <person name="Marchant D.B."/>
            <person name="Chen G."/>
            <person name="Jenkins J."/>
            <person name="Shu S."/>
            <person name="Leebens-Mack J."/>
            <person name="Grimwood J."/>
            <person name="Schmutz J."/>
            <person name="Soltis P."/>
            <person name="Soltis D."/>
            <person name="Chen Z.-H."/>
        </authorList>
    </citation>
    <scope>NUCLEOTIDE SEQUENCE</scope>
    <source>
        <strain evidence="2">Whitten #5841</strain>
        <tissue evidence="2">Leaf</tissue>
    </source>
</reference>
<protein>
    <submittedName>
        <fullName evidence="2">Uncharacterized protein</fullName>
    </submittedName>
</protein>
<dbReference type="EMBL" id="CM035409">
    <property type="protein sequence ID" value="KAH7440470.1"/>
    <property type="molecule type" value="Genomic_DNA"/>
</dbReference>
<dbReference type="PANTHER" id="PTHR37716:SF1">
    <property type="entry name" value="OS07G0568900 PROTEIN"/>
    <property type="match status" value="1"/>
</dbReference>
<name>A0A8T2V042_CERRI</name>
<proteinExistence type="predicted"/>
<feature type="transmembrane region" description="Helical" evidence="1">
    <location>
        <begin position="95"/>
        <end position="116"/>
    </location>
</feature>